<evidence type="ECO:0000256" key="1">
    <source>
        <dbReference type="SAM" id="MobiDB-lite"/>
    </source>
</evidence>
<protein>
    <submittedName>
        <fullName evidence="2">Uncharacterized protein</fullName>
    </submittedName>
</protein>
<comment type="caution">
    <text evidence="2">The sequence shown here is derived from an EMBL/GenBank/DDBJ whole genome shotgun (WGS) entry which is preliminary data.</text>
</comment>
<reference evidence="2" key="1">
    <citation type="submission" date="2023-08" db="EMBL/GenBank/DDBJ databases">
        <title>Chromosome-level Genome Assembly of mud carp (Cirrhinus molitorella).</title>
        <authorList>
            <person name="Liu H."/>
        </authorList>
    </citation>
    <scope>NUCLEOTIDE SEQUENCE</scope>
    <source>
        <strain evidence="2">Prfri</strain>
        <tissue evidence="2">Muscle</tissue>
    </source>
</reference>
<accession>A0AA88THK9</accession>
<name>A0AA88THK9_9TELE</name>
<dbReference type="AlphaFoldDB" id="A0AA88THK9"/>
<gene>
    <name evidence="2" type="ORF">Q8A67_019083</name>
</gene>
<sequence length="112" mass="12181">MAGILKEFFSLYTTEEAAKGKPVPDLTLQLWDLGVAPAANDPAVANDKMWALSPACGERPSKHKATQEHTSPKSRSTCHDLDENYQQRMVNAAVSYPCAWGKRTAVGHSGHS</sequence>
<keyword evidence="3" id="KW-1185">Reference proteome</keyword>
<proteinExistence type="predicted"/>
<evidence type="ECO:0000313" key="3">
    <source>
        <dbReference type="Proteomes" id="UP001187343"/>
    </source>
</evidence>
<feature type="compositionally biased region" description="Basic and acidic residues" evidence="1">
    <location>
        <begin position="65"/>
        <end position="78"/>
    </location>
</feature>
<dbReference type="EMBL" id="JAUYZG010000019">
    <property type="protein sequence ID" value="KAK2878292.1"/>
    <property type="molecule type" value="Genomic_DNA"/>
</dbReference>
<feature type="region of interest" description="Disordered" evidence="1">
    <location>
        <begin position="56"/>
        <end position="78"/>
    </location>
</feature>
<dbReference type="Proteomes" id="UP001187343">
    <property type="component" value="Unassembled WGS sequence"/>
</dbReference>
<evidence type="ECO:0000313" key="2">
    <source>
        <dbReference type="EMBL" id="KAK2878292.1"/>
    </source>
</evidence>
<organism evidence="2 3">
    <name type="scientific">Cirrhinus molitorella</name>
    <name type="common">mud carp</name>
    <dbReference type="NCBI Taxonomy" id="172907"/>
    <lineage>
        <taxon>Eukaryota</taxon>
        <taxon>Metazoa</taxon>
        <taxon>Chordata</taxon>
        <taxon>Craniata</taxon>
        <taxon>Vertebrata</taxon>
        <taxon>Euteleostomi</taxon>
        <taxon>Actinopterygii</taxon>
        <taxon>Neopterygii</taxon>
        <taxon>Teleostei</taxon>
        <taxon>Ostariophysi</taxon>
        <taxon>Cypriniformes</taxon>
        <taxon>Cyprinidae</taxon>
        <taxon>Labeoninae</taxon>
        <taxon>Labeonini</taxon>
        <taxon>Cirrhinus</taxon>
    </lineage>
</organism>